<keyword evidence="3" id="KW-1185">Reference proteome</keyword>
<accession>A0A835KRF8</accession>
<evidence type="ECO:0000313" key="3">
    <source>
        <dbReference type="Proteomes" id="UP000636709"/>
    </source>
</evidence>
<evidence type="ECO:0000256" key="1">
    <source>
        <dbReference type="SAM" id="MobiDB-lite"/>
    </source>
</evidence>
<dbReference type="EMBL" id="JACEFO010000500">
    <property type="protein sequence ID" value="KAF8768903.1"/>
    <property type="molecule type" value="Genomic_DNA"/>
</dbReference>
<gene>
    <name evidence="2" type="ORF">HU200_007468</name>
</gene>
<sequence length="218" mass="23798">MASCPLPWPSASSNRRGRSNALLVHPELAPKAAPLPMAVAELRPSPFASVAKLCPGHGVLLQRMDKMPGRRQAKPSQECLKPSRRRCGRLLREPGTTPRRDPSDALGLHASSIRSGSPQEQLCGRSSWNWRLSFRRGGLGCFRPSSVQDGWEIPARTLLAFRLSVPFFLLCHLRFEEGGRMAPDGHLPEPGKQEVATTAAGAGLNDLVDPQFMCCVCL</sequence>
<reference evidence="2" key="1">
    <citation type="submission" date="2020-07" db="EMBL/GenBank/DDBJ databases">
        <title>Genome sequence and genetic diversity analysis of an under-domesticated orphan crop, white fonio (Digitaria exilis).</title>
        <authorList>
            <person name="Bennetzen J.L."/>
            <person name="Chen S."/>
            <person name="Ma X."/>
            <person name="Wang X."/>
            <person name="Yssel A.E.J."/>
            <person name="Chaluvadi S.R."/>
            <person name="Johnson M."/>
            <person name="Gangashetty P."/>
            <person name="Hamidou F."/>
            <person name="Sanogo M.D."/>
            <person name="Zwaenepoel A."/>
            <person name="Wallace J."/>
            <person name="Van De Peer Y."/>
            <person name="Van Deynze A."/>
        </authorList>
    </citation>
    <scope>NUCLEOTIDE SEQUENCE</scope>
    <source>
        <tissue evidence="2">Leaves</tissue>
    </source>
</reference>
<name>A0A835KRF8_9POAL</name>
<protein>
    <submittedName>
        <fullName evidence="2">Uncharacterized protein</fullName>
    </submittedName>
</protein>
<evidence type="ECO:0000313" key="2">
    <source>
        <dbReference type="EMBL" id="KAF8768903.1"/>
    </source>
</evidence>
<organism evidence="2 3">
    <name type="scientific">Digitaria exilis</name>
    <dbReference type="NCBI Taxonomy" id="1010633"/>
    <lineage>
        <taxon>Eukaryota</taxon>
        <taxon>Viridiplantae</taxon>
        <taxon>Streptophyta</taxon>
        <taxon>Embryophyta</taxon>
        <taxon>Tracheophyta</taxon>
        <taxon>Spermatophyta</taxon>
        <taxon>Magnoliopsida</taxon>
        <taxon>Liliopsida</taxon>
        <taxon>Poales</taxon>
        <taxon>Poaceae</taxon>
        <taxon>PACMAD clade</taxon>
        <taxon>Panicoideae</taxon>
        <taxon>Panicodae</taxon>
        <taxon>Paniceae</taxon>
        <taxon>Anthephorinae</taxon>
        <taxon>Digitaria</taxon>
    </lineage>
</organism>
<dbReference type="Proteomes" id="UP000636709">
    <property type="component" value="Unassembled WGS sequence"/>
</dbReference>
<dbReference type="AlphaFoldDB" id="A0A835KRF8"/>
<proteinExistence type="predicted"/>
<comment type="caution">
    <text evidence="2">The sequence shown here is derived from an EMBL/GenBank/DDBJ whole genome shotgun (WGS) entry which is preliminary data.</text>
</comment>
<feature type="region of interest" description="Disordered" evidence="1">
    <location>
        <begin position="90"/>
        <end position="111"/>
    </location>
</feature>